<dbReference type="SMART" id="SM00932">
    <property type="entry name" value="Nfu_N"/>
    <property type="match status" value="1"/>
</dbReference>
<dbReference type="OrthoDB" id="565552at2759"/>
<dbReference type="Proteomes" id="UP000789831">
    <property type="component" value="Unassembled WGS sequence"/>
</dbReference>
<evidence type="ECO:0000313" key="4">
    <source>
        <dbReference type="Proteomes" id="UP000789831"/>
    </source>
</evidence>
<dbReference type="InterPro" id="IPR014824">
    <property type="entry name" value="Nfu/NifU_N"/>
</dbReference>
<dbReference type="GO" id="GO:0051536">
    <property type="term" value="F:iron-sulfur cluster binding"/>
    <property type="evidence" value="ECO:0007669"/>
    <property type="project" value="InterPro"/>
</dbReference>
<accession>A0A9N9AYK3</accession>
<name>A0A9N9AYK3_9GLOM</name>
<dbReference type="InterPro" id="IPR001075">
    <property type="entry name" value="NIF_FeS_clus_asmbl_NifU_C"/>
</dbReference>
<proteinExistence type="inferred from homology"/>
<feature type="domain" description="Scaffold protein Nfu/NifU N-terminal" evidence="2">
    <location>
        <begin position="74"/>
        <end position="161"/>
    </location>
</feature>
<dbReference type="Pfam" id="PF08712">
    <property type="entry name" value="Nfu_N"/>
    <property type="match status" value="1"/>
</dbReference>
<dbReference type="PANTHER" id="PTHR11178:SF1">
    <property type="entry name" value="NFU1 IRON-SULFUR CLUSTER SCAFFOLD HOMOLOG, MITOCHONDRIAL"/>
    <property type="match status" value="1"/>
</dbReference>
<dbReference type="InterPro" id="IPR034904">
    <property type="entry name" value="FSCA_dom_sf"/>
</dbReference>
<sequence length="279" mass="31210">MSRQVFTLLSTTFRRSPLAFRRIASTKCIRSFTTIGNCGSPLFEQLSRTQHNLPGSKFSNSRVLKSQQMRTMFIQTQTTPNQDSLKFIPGVPVMPEGGTAEFLSGHSASTSPLAKKLFRIEGVRGVFFGPDFITISKDQDTPWQLMKPDVYANIMDFFATGQPVLTEGQPPSDTEIQEGDSEVVQMIKELLDTRIRPAIQDDGGDIEYRGFENGIVKLKLRGSCRTCDSSVVTLKNGIENMLMHYIPEVTAVQQIYDEMDQVAQLEFEKLEKKIAASGH</sequence>
<keyword evidence="4" id="KW-1185">Reference proteome</keyword>
<dbReference type="FunFam" id="3.30.300.130:FF:000001">
    <property type="entry name" value="NFU1 iron-sulfur cluster scaffold"/>
    <property type="match status" value="1"/>
</dbReference>
<comment type="similarity">
    <text evidence="1">Belongs to the NifU family.</text>
</comment>
<dbReference type="GO" id="GO:0005506">
    <property type="term" value="F:iron ion binding"/>
    <property type="evidence" value="ECO:0007669"/>
    <property type="project" value="InterPro"/>
</dbReference>
<dbReference type="Gene3D" id="3.30.1370.70">
    <property type="entry name" value="Scaffold protein Nfu/NifU, N-terminal domain"/>
    <property type="match status" value="1"/>
</dbReference>
<dbReference type="Gene3D" id="3.30.300.130">
    <property type="entry name" value="Fe-S cluster assembly (FSCA)"/>
    <property type="match status" value="1"/>
</dbReference>
<protein>
    <submittedName>
        <fullName evidence="3">6622_t:CDS:1</fullName>
    </submittedName>
</protein>
<reference evidence="3" key="1">
    <citation type="submission" date="2021-06" db="EMBL/GenBank/DDBJ databases">
        <authorList>
            <person name="Kallberg Y."/>
            <person name="Tangrot J."/>
            <person name="Rosling A."/>
        </authorList>
    </citation>
    <scope>NUCLEOTIDE SEQUENCE</scope>
    <source>
        <strain evidence="3">MT106</strain>
    </source>
</reference>
<dbReference type="GO" id="GO:0005739">
    <property type="term" value="C:mitochondrion"/>
    <property type="evidence" value="ECO:0007669"/>
    <property type="project" value="TreeGrafter"/>
</dbReference>
<dbReference type="SUPFAM" id="SSF110836">
    <property type="entry name" value="Hypothetical protein SAV1430"/>
    <property type="match status" value="1"/>
</dbReference>
<evidence type="ECO:0000256" key="1">
    <source>
        <dbReference type="ARBA" id="ARBA00006420"/>
    </source>
</evidence>
<dbReference type="PANTHER" id="PTHR11178">
    <property type="entry name" value="IRON-SULFUR CLUSTER SCAFFOLD PROTEIN NFU-RELATED"/>
    <property type="match status" value="1"/>
</dbReference>
<comment type="caution">
    <text evidence="3">The sequence shown here is derived from an EMBL/GenBank/DDBJ whole genome shotgun (WGS) entry which is preliminary data.</text>
</comment>
<dbReference type="GO" id="GO:0016226">
    <property type="term" value="P:iron-sulfur cluster assembly"/>
    <property type="evidence" value="ECO:0007669"/>
    <property type="project" value="InterPro"/>
</dbReference>
<dbReference type="EMBL" id="CAJVPL010000990">
    <property type="protein sequence ID" value="CAG8545399.1"/>
    <property type="molecule type" value="Genomic_DNA"/>
</dbReference>
<dbReference type="AlphaFoldDB" id="A0A9N9AYK3"/>
<evidence type="ECO:0000313" key="3">
    <source>
        <dbReference type="EMBL" id="CAG8545399.1"/>
    </source>
</evidence>
<dbReference type="FunFam" id="3.30.1370.70:FF:000001">
    <property type="entry name" value="NifU-like protein 4, mitochondrial"/>
    <property type="match status" value="1"/>
</dbReference>
<dbReference type="SUPFAM" id="SSF117916">
    <property type="entry name" value="Fe-S cluster assembly (FSCA) domain-like"/>
    <property type="match status" value="1"/>
</dbReference>
<evidence type="ECO:0000259" key="2">
    <source>
        <dbReference type="SMART" id="SM00932"/>
    </source>
</evidence>
<organism evidence="3 4">
    <name type="scientific">Ambispora gerdemannii</name>
    <dbReference type="NCBI Taxonomy" id="144530"/>
    <lineage>
        <taxon>Eukaryota</taxon>
        <taxon>Fungi</taxon>
        <taxon>Fungi incertae sedis</taxon>
        <taxon>Mucoromycota</taxon>
        <taxon>Glomeromycotina</taxon>
        <taxon>Glomeromycetes</taxon>
        <taxon>Archaeosporales</taxon>
        <taxon>Ambisporaceae</taxon>
        <taxon>Ambispora</taxon>
    </lineage>
</organism>
<dbReference type="InterPro" id="IPR036498">
    <property type="entry name" value="Nfu/NifU_N_sf"/>
</dbReference>
<gene>
    <name evidence="3" type="ORF">AGERDE_LOCUS6395</name>
</gene>
<dbReference type="Pfam" id="PF01106">
    <property type="entry name" value="NifU"/>
    <property type="match status" value="1"/>
</dbReference>